<feature type="region of interest" description="Disordered" evidence="6">
    <location>
        <begin position="1098"/>
        <end position="1244"/>
    </location>
</feature>
<keyword evidence="4 7" id="KW-1133">Transmembrane helix</keyword>
<evidence type="ECO:0000256" key="7">
    <source>
        <dbReference type="SAM" id="Phobius"/>
    </source>
</evidence>
<comment type="caution">
    <text evidence="10">The sequence shown here is derived from an EMBL/GenBank/DDBJ whole genome shotgun (WGS) entry which is preliminary data.</text>
</comment>
<feature type="transmembrane region" description="Helical" evidence="7">
    <location>
        <begin position="621"/>
        <end position="641"/>
    </location>
</feature>
<dbReference type="Proteomes" id="UP001583186">
    <property type="component" value="Unassembled WGS sequence"/>
</dbReference>
<evidence type="ECO:0000256" key="3">
    <source>
        <dbReference type="ARBA" id="ARBA00022692"/>
    </source>
</evidence>
<feature type="compositionally biased region" description="Low complexity" evidence="6">
    <location>
        <begin position="1235"/>
        <end position="1244"/>
    </location>
</feature>
<proteinExistence type="inferred from homology"/>
<gene>
    <name evidence="10" type="primary">SYG1</name>
    <name evidence="10" type="ORF">Sste5346_009005</name>
</gene>
<feature type="domain" description="EXS" evidence="8">
    <location>
        <begin position="734"/>
        <end position="928"/>
    </location>
</feature>
<evidence type="ECO:0000313" key="11">
    <source>
        <dbReference type="Proteomes" id="UP001583186"/>
    </source>
</evidence>
<dbReference type="Pfam" id="PF03124">
    <property type="entry name" value="EXS"/>
    <property type="match status" value="1"/>
</dbReference>
<feature type="compositionally biased region" description="Basic residues" evidence="6">
    <location>
        <begin position="1213"/>
        <end position="1227"/>
    </location>
</feature>
<comment type="similarity">
    <text evidence="2">Belongs to the SYG1 (TC 2.A.94) family.</text>
</comment>
<accession>A0ABR3YLM2</accession>
<name>A0ABR3YLM2_9PEZI</name>
<feature type="compositionally biased region" description="Gly residues" evidence="6">
    <location>
        <begin position="194"/>
        <end position="206"/>
    </location>
</feature>
<evidence type="ECO:0000256" key="6">
    <source>
        <dbReference type="SAM" id="MobiDB-lite"/>
    </source>
</evidence>
<keyword evidence="10" id="KW-0675">Receptor</keyword>
<dbReference type="EMBL" id="JAWCUI010000077">
    <property type="protein sequence ID" value="KAL1889251.1"/>
    <property type="molecule type" value="Genomic_DNA"/>
</dbReference>
<keyword evidence="5 7" id="KW-0472">Membrane</keyword>
<evidence type="ECO:0000256" key="4">
    <source>
        <dbReference type="ARBA" id="ARBA00022989"/>
    </source>
</evidence>
<dbReference type="InterPro" id="IPR004331">
    <property type="entry name" value="SPX_dom"/>
</dbReference>
<feature type="transmembrane region" description="Helical" evidence="7">
    <location>
        <begin position="845"/>
        <end position="867"/>
    </location>
</feature>
<feature type="transmembrane region" description="Helical" evidence="7">
    <location>
        <begin position="653"/>
        <end position="675"/>
    </location>
</feature>
<feature type="transmembrane region" description="Helical" evidence="7">
    <location>
        <begin position="768"/>
        <end position="788"/>
    </location>
</feature>
<keyword evidence="3 7" id="KW-0812">Transmembrane</keyword>
<feature type="transmembrane region" description="Helical" evidence="7">
    <location>
        <begin position="800"/>
        <end position="825"/>
    </location>
</feature>
<dbReference type="PANTHER" id="PTHR10783">
    <property type="entry name" value="XENOTROPIC AND POLYTROPIC RETROVIRUS RECEPTOR 1-RELATED"/>
    <property type="match status" value="1"/>
</dbReference>
<feature type="domain" description="SPX" evidence="9">
    <location>
        <begin position="1"/>
        <end position="482"/>
    </location>
</feature>
<dbReference type="PANTHER" id="PTHR10783:SF103">
    <property type="entry name" value="SOLUTE CARRIER FAMILY 53 MEMBER 1"/>
    <property type="match status" value="1"/>
</dbReference>
<organism evidence="10 11">
    <name type="scientific">Sporothrix stenoceras</name>
    <dbReference type="NCBI Taxonomy" id="5173"/>
    <lineage>
        <taxon>Eukaryota</taxon>
        <taxon>Fungi</taxon>
        <taxon>Dikarya</taxon>
        <taxon>Ascomycota</taxon>
        <taxon>Pezizomycotina</taxon>
        <taxon>Sordariomycetes</taxon>
        <taxon>Sordariomycetidae</taxon>
        <taxon>Ophiostomatales</taxon>
        <taxon>Ophiostomataceae</taxon>
        <taxon>Sporothrix</taxon>
    </lineage>
</organism>
<comment type="subcellular location">
    <subcellularLocation>
        <location evidence="1">Membrane</location>
        <topology evidence="1">Multi-pass membrane protein</topology>
    </subcellularLocation>
</comment>
<evidence type="ECO:0000259" key="9">
    <source>
        <dbReference type="PROSITE" id="PS51382"/>
    </source>
</evidence>
<keyword evidence="11" id="KW-1185">Reference proteome</keyword>
<feature type="compositionally biased region" description="Polar residues" evidence="6">
    <location>
        <begin position="70"/>
        <end position="80"/>
    </location>
</feature>
<dbReference type="PROSITE" id="PS51380">
    <property type="entry name" value="EXS"/>
    <property type="match status" value="1"/>
</dbReference>
<evidence type="ECO:0000256" key="1">
    <source>
        <dbReference type="ARBA" id="ARBA00004141"/>
    </source>
</evidence>
<dbReference type="InterPro" id="IPR004342">
    <property type="entry name" value="EXS_C"/>
</dbReference>
<feature type="region of interest" description="Disordered" evidence="6">
    <location>
        <begin position="320"/>
        <end position="365"/>
    </location>
</feature>
<dbReference type="PROSITE" id="PS51382">
    <property type="entry name" value="SPX"/>
    <property type="match status" value="1"/>
</dbReference>
<evidence type="ECO:0000256" key="2">
    <source>
        <dbReference type="ARBA" id="ARBA00009665"/>
    </source>
</evidence>
<feature type="transmembrane region" description="Helical" evidence="7">
    <location>
        <begin position="580"/>
        <end position="600"/>
    </location>
</feature>
<feature type="compositionally biased region" description="Low complexity" evidence="6">
    <location>
        <begin position="1180"/>
        <end position="1198"/>
    </location>
</feature>
<reference evidence="10 11" key="1">
    <citation type="journal article" date="2024" name="IMA Fungus">
        <title>IMA Genome - F19 : A genome assembly and annotation guide to empower mycologists, including annotated draft genome sequences of Ceratocystis pirilliformis, Diaporthe australafricana, Fusarium ophioides, Paecilomyces lecythidis, and Sporothrix stenoceras.</title>
        <authorList>
            <person name="Aylward J."/>
            <person name="Wilson A.M."/>
            <person name="Visagie C.M."/>
            <person name="Spraker J."/>
            <person name="Barnes I."/>
            <person name="Buitendag C."/>
            <person name="Ceriani C."/>
            <person name="Del Mar Angel L."/>
            <person name="du Plessis D."/>
            <person name="Fuchs T."/>
            <person name="Gasser K."/>
            <person name="Kramer D."/>
            <person name="Li W."/>
            <person name="Munsamy K."/>
            <person name="Piso A."/>
            <person name="Price J.L."/>
            <person name="Sonnekus B."/>
            <person name="Thomas C."/>
            <person name="van der Nest A."/>
            <person name="van Dijk A."/>
            <person name="van Heerden A."/>
            <person name="van Vuuren N."/>
            <person name="Yilmaz N."/>
            <person name="Duong T.A."/>
            <person name="van der Merwe N.A."/>
            <person name="Wingfield M.J."/>
            <person name="Wingfield B.D."/>
        </authorList>
    </citation>
    <scope>NUCLEOTIDE SEQUENCE [LARGE SCALE GENOMIC DNA]</scope>
    <source>
        <strain evidence="10 11">CMW 5346</strain>
    </source>
</reference>
<dbReference type="CDD" id="cd14475">
    <property type="entry name" value="SPX_SYG1_like"/>
    <property type="match status" value="1"/>
</dbReference>
<feature type="region of interest" description="Disordered" evidence="6">
    <location>
        <begin position="386"/>
        <end position="413"/>
    </location>
</feature>
<feature type="compositionally biased region" description="Basic and acidic residues" evidence="6">
    <location>
        <begin position="320"/>
        <end position="329"/>
    </location>
</feature>
<feature type="compositionally biased region" description="Basic and acidic residues" evidence="6">
    <location>
        <begin position="1158"/>
        <end position="1177"/>
    </location>
</feature>
<sequence>MKFAKELDQELVPEWRVKYLNYKAGKKYVKAVSRAISRANTTPILHRRSGDLPTRQTPRLFAPGSPFSAKRQSSNNNGTSPALARAKTASSRIPKHGKNDIDDGDEGERRSLTSTPIDRPQYGSIMNTSRIRSPSVATDGSRTFELPAPAMRVPSNTNEPAQPASVAKSGTTGASVPPGARPKRRSATMAVIPSGGGSSGGAGDGNSGLASTPSRGAAFPSPYELTPRQRLRRMFSVTSPNQWPAGGNGGGSTVGDNKDDISMRAFDEVRERELEFFRFLDGELDKVETFYKFKEQQAGERLATLRDQLHEMRNRRIDEIQHARRRGIEEPEISPNASGDDEGSRVRSAGNGSGGNSGPQSDGEDGKAWDVYQEWIAPVRAKIFKPGPNSKALQKMPQTPRMLGAGSGVPGVDGHRDYVRRPGDHDIPYRTAKRKLKLALQEFYRGLELLKSYAMLNRTAFRKLNKKYDKAVNARPPYRYMNEKVNRSWFVNSTVVDDLIVAVEDLYARYFERGNHKIAVGKLRALTKRAGDESGSAFRNGLMIGVGAVFAIQGTVDGATKLFAGDPLLHEQTSYLMQLYGGYFLMLYLFTLFCINCRIWTINKVNYPFIFEFDPRSHLDWRQLSQFPSFFFLVFGLFIWLNFSDAANPRLFLYYPVILIGFTFVLLFFPAPVLWHRSRKWFLYSHWRLFFAGLYPVEFRDFFLGDMYCSMVYSMSNIELFFCLYVNSWNNPTQCNSSHSRLLGFFSTLPPIWRLLQCIRRYRDTRNIFPHLVNGGKYTMTIASYVMLSLYRIQESHSNLALFITFSTINSIYTSIWDLFMDFSLMQVDSRHFMLRDILALKRRWVYYVIMVLDPILRFSWIFYAIFTHDTQHNSICSFLVSFAEATRRGMWALIRVENEHCANVAQYKASRDVPLPYHLHELDSSLDQASHPLLQGTEGEAEDDDAQGTLAGTSRRTGTAATGVEGTPNMTGGAGGTPSVKGTPGRATLSGSSIRSSKPKQQEQPSPQQPAPGTAGTAASTTTWPNIPEEHGSINAAAATEEGTAGVATTGTSTGVAVYSGSPSIPAASGNDFGTLRRRFTSTLGKSIGVIMAEAHKQDFEKKRKPGAMDGASPMGRPGPMDDLPSSDEDDDDDHHSGVGDDDDDGDLDDLADYDEGVYHDHDERGERDGQGHDDSGVADSQAPTQAASPQTQAQPQADDRTLDGRNSQGRNRGHSHQSHAGHSRGGRSGGGSSSVKRGSPKP</sequence>
<feature type="compositionally biased region" description="Acidic residues" evidence="6">
    <location>
        <begin position="1141"/>
        <end position="1157"/>
    </location>
</feature>
<feature type="region of interest" description="Disordered" evidence="6">
    <location>
        <begin position="238"/>
        <end position="259"/>
    </location>
</feature>
<feature type="compositionally biased region" description="Low complexity" evidence="6">
    <location>
        <begin position="949"/>
        <end position="964"/>
    </location>
</feature>
<dbReference type="Pfam" id="PF03105">
    <property type="entry name" value="SPX"/>
    <property type="match status" value="1"/>
</dbReference>
<evidence type="ECO:0000313" key="10">
    <source>
        <dbReference type="EMBL" id="KAL1889251.1"/>
    </source>
</evidence>
<feature type="compositionally biased region" description="Low complexity" evidence="6">
    <location>
        <begin position="1003"/>
        <end position="1026"/>
    </location>
</feature>
<feature type="compositionally biased region" description="Basic and acidic residues" evidence="6">
    <location>
        <begin position="97"/>
        <end position="111"/>
    </location>
</feature>
<evidence type="ECO:0000256" key="5">
    <source>
        <dbReference type="ARBA" id="ARBA00023136"/>
    </source>
</evidence>
<feature type="region of interest" description="Disordered" evidence="6">
    <location>
        <begin position="42"/>
        <end position="226"/>
    </location>
</feature>
<evidence type="ECO:0000259" key="8">
    <source>
        <dbReference type="PROSITE" id="PS51380"/>
    </source>
</evidence>
<feature type="region of interest" description="Disordered" evidence="6">
    <location>
        <begin position="939"/>
        <end position="1030"/>
    </location>
</feature>
<feature type="compositionally biased region" description="Polar residues" evidence="6">
    <location>
        <begin position="124"/>
        <end position="141"/>
    </location>
</feature>
<protein>
    <submittedName>
        <fullName evidence="10">Xenotropic and polytropic retrovirus receptor 1</fullName>
    </submittedName>
</protein>